<dbReference type="CDD" id="cd00310">
    <property type="entry name" value="ATP-synt_Fo_a_6"/>
    <property type="match status" value="1"/>
</dbReference>
<accession>A0ABZ2J672</accession>
<keyword evidence="6 11" id="KW-0375">Hydrogen ion transport</keyword>
<sequence length="317" mass="34972">MPEAKKVMGMSKPVFIAVLLVILAVTIVSFLAGGIGQALFGIDFPEWLTVKQPAPHLPPSPVFHIGGFAVTNTILTAWISILLLGGVFWAATRRMKLIPGRFQAIAESVIAYLYDFCTDIAGDKNGRKFFPLVATIFLFVITNALMNLIPGYNSLLIDDGQHMVHLLRGANTDVNFPLALAVISFIMVEYWGLKTIGIFHYLGKFFNFGPLIKSIKHFRKEGPMGVFNGLIAVFIGLIELMAEFIRIISFTFRLFGNMTGGEILLVSMLFLMPFMLALPFYGLELLVGFIQALIFAGLTLVFAHIAVTPHSEEASEH</sequence>
<dbReference type="Gene3D" id="1.20.120.220">
    <property type="entry name" value="ATP synthase, F0 complex, subunit A"/>
    <property type="match status" value="1"/>
</dbReference>
<dbReference type="RefSeq" id="WP_338737219.1">
    <property type="nucleotide sequence ID" value="NZ_CP146612.1"/>
</dbReference>
<keyword evidence="3 11" id="KW-0813">Transport</keyword>
<dbReference type="PANTHER" id="PTHR42823">
    <property type="entry name" value="ATP SYNTHASE SUBUNIT A, CHLOROPLASTIC"/>
    <property type="match status" value="1"/>
</dbReference>
<dbReference type="InterPro" id="IPR035908">
    <property type="entry name" value="F0_ATP_A_sf"/>
</dbReference>
<dbReference type="InterPro" id="IPR000568">
    <property type="entry name" value="ATP_synth_F0_asu"/>
</dbReference>
<feature type="transmembrane region" description="Helical" evidence="11">
    <location>
        <begin position="285"/>
        <end position="307"/>
    </location>
</feature>
<keyword evidence="11" id="KW-1003">Cell membrane</keyword>
<comment type="function">
    <text evidence="11">Key component of the proton channel; it plays a direct role in the translocation of protons across the membrane.</text>
</comment>
<evidence type="ECO:0000256" key="6">
    <source>
        <dbReference type="ARBA" id="ARBA00022781"/>
    </source>
</evidence>
<evidence type="ECO:0000256" key="1">
    <source>
        <dbReference type="ARBA" id="ARBA00004141"/>
    </source>
</evidence>
<evidence type="ECO:0000256" key="3">
    <source>
        <dbReference type="ARBA" id="ARBA00022448"/>
    </source>
</evidence>
<keyword evidence="7 11" id="KW-1133">Transmembrane helix</keyword>
<feature type="transmembrane region" description="Helical" evidence="11">
    <location>
        <begin position="224"/>
        <end position="248"/>
    </location>
</feature>
<feature type="transmembrane region" description="Helical" evidence="11">
    <location>
        <begin position="65"/>
        <end position="91"/>
    </location>
</feature>
<keyword evidence="8 11" id="KW-0406">Ion transport</keyword>
<keyword evidence="13" id="KW-1185">Reference proteome</keyword>
<feature type="transmembrane region" description="Helical" evidence="11">
    <location>
        <begin position="176"/>
        <end position="203"/>
    </location>
</feature>
<evidence type="ECO:0000256" key="10">
    <source>
        <dbReference type="ARBA" id="ARBA00023310"/>
    </source>
</evidence>
<dbReference type="Proteomes" id="UP001375370">
    <property type="component" value="Chromosome"/>
</dbReference>
<dbReference type="InterPro" id="IPR045082">
    <property type="entry name" value="ATP_syn_F0_a_bact/chloroplast"/>
</dbReference>
<keyword evidence="5 11" id="KW-0812">Transmembrane</keyword>
<evidence type="ECO:0000256" key="5">
    <source>
        <dbReference type="ARBA" id="ARBA00022692"/>
    </source>
</evidence>
<dbReference type="InterPro" id="IPR023011">
    <property type="entry name" value="ATP_synth_F0_asu_AS"/>
</dbReference>
<dbReference type="SUPFAM" id="SSF81336">
    <property type="entry name" value="F1F0 ATP synthase subunit A"/>
    <property type="match status" value="1"/>
</dbReference>
<keyword evidence="9 11" id="KW-0472">Membrane</keyword>
<evidence type="ECO:0000256" key="8">
    <source>
        <dbReference type="ARBA" id="ARBA00023065"/>
    </source>
</evidence>
<evidence type="ECO:0000256" key="11">
    <source>
        <dbReference type="HAMAP-Rule" id="MF_01393"/>
    </source>
</evidence>
<dbReference type="PANTHER" id="PTHR42823:SF3">
    <property type="entry name" value="ATP SYNTHASE SUBUNIT A, CHLOROPLASTIC"/>
    <property type="match status" value="1"/>
</dbReference>
<keyword evidence="4 11" id="KW-0138">CF(0)</keyword>
<dbReference type="EMBL" id="CP146612">
    <property type="protein sequence ID" value="WWX25082.1"/>
    <property type="molecule type" value="Genomic_DNA"/>
</dbReference>
<dbReference type="PROSITE" id="PS00449">
    <property type="entry name" value="ATPASE_A"/>
    <property type="match status" value="1"/>
</dbReference>
<reference evidence="12 13" key="1">
    <citation type="submission" date="2024-03" db="EMBL/GenBank/DDBJ databases">
        <title>A Dehalogenimonas Isolated from Estuarine Sediments Dihaloeliminates Chlorinated Alkanes.</title>
        <authorList>
            <person name="Yang Y."/>
            <person name="Wang H."/>
        </authorList>
    </citation>
    <scope>NUCLEOTIDE SEQUENCE [LARGE SCALE GENOMIC DNA]</scope>
    <source>
        <strain evidence="12 13">W</strain>
    </source>
</reference>
<evidence type="ECO:0000313" key="13">
    <source>
        <dbReference type="Proteomes" id="UP001375370"/>
    </source>
</evidence>
<dbReference type="Pfam" id="PF00119">
    <property type="entry name" value="ATP-synt_A"/>
    <property type="match status" value="1"/>
</dbReference>
<feature type="transmembrane region" description="Helical" evidence="11">
    <location>
        <begin position="254"/>
        <end position="278"/>
    </location>
</feature>
<protein>
    <recommendedName>
        <fullName evidence="11">ATP synthase subunit a</fullName>
    </recommendedName>
    <alternativeName>
        <fullName evidence="11">ATP synthase F0 sector subunit a</fullName>
    </alternativeName>
    <alternativeName>
        <fullName evidence="11">F-ATPase subunit 6</fullName>
    </alternativeName>
</protein>
<comment type="similarity">
    <text evidence="2 11">Belongs to the ATPase A chain family.</text>
</comment>
<evidence type="ECO:0000256" key="2">
    <source>
        <dbReference type="ARBA" id="ARBA00006810"/>
    </source>
</evidence>
<evidence type="ECO:0000256" key="7">
    <source>
        <dbReference type="ARBA" id="ARBA00022989"/>
    </source>
</evidence>
<comment type="subcellular location">
    <subcellularLocation>
        <location evidence="11">Cell membrane</location>
        <topology evidence="11">Multi-pass membrane protein</topology>
    </subcellularLocation>
    <subcellularLocation>
        <location evidence="1">Membrane</location>
        <topology evidence="1">Multi-pass membrane protein</topology>
    </subcellularLocation>
</comment>
<feature type="transmembrane region" description="Helical" evidence="11">
    <location>
        <begin position="129"/>
        <end position="149"/>
    </location>
</feature>
<evidence type="ECO:0000256" key="9">
    <source>
        <dbReference type="ARBA" id="ARBA00023136"/>
    </source>
</evidence>
<evidence type="ECO:0000313" key="12">
    <source>
        <dbReference type="EMBL" id="WWX25082.1"/>
    </source>
</evidence>
<proteinExistence type="inferred from homology"/>
<organism evidence="12 13">
    <name type="scientific">Candidatus Dehalogenimonas loeffleri</name>
    <dbReference type="NCBI Taxonomy" id="3127115"/>
    <lineage>
        <taxon>Bacteria</taxon>
        <taxon>Bacillati</taxon>
        <taxon>Chloroflexota</taxon>
        <taxon>Dehalococcoidia</taxon>
        <taxon>Dehalococcoidales</taxon>
        <taxon>Dehalococcoidaceae</taxon>
        <taxon>Dehalogenimonas</taxon>
    </lineage>
</organism>
<evidence type="ECO:0000256" key="4">
    <source>
        <dbReference type="ARBA" id="ARBA00022547"/>
    </source>
</evidence>
<name>A0ABZ2J672_9CHLR</name>
<dbReference type="HAMAP" id="MF_01393">
    <property type="entry name" value="ATP_synth_a_bact"/>
    <property type="match status" value="1"/>
</dbReference>
<keyword evidence="10 11" id="KW-0066">ATP synthesis</keyword>
<gene>
    <name evidence="11" type="primary">atpB</name>
    <name evidence="12" type="ORF">V8247_07425</name>
</gene>